<evidence type="ECO:0000313" key="4">
    <source>
        <dbReference type="Proteomes" id="UP000536909"/>
    </source>
</evidence>
<name>A0AAJ5K0V6_9DEIO</name>
<dbReference type="RefSeq" id="WP_129117885.1">
    <property type="nucleotide sequence ID" value="NZ_BSUI01000013.1"/>
</dbReference>
<accession>A0AAJ5K0V6</accession>
<reference evidence="2 3" key="1">
    <citation type="submission" date="2019-04" db="EMBL/GenBank/DDBJ databases">
        <title>Deinococcus metalilatus MA1002 mutant No.5.</title>
        <authorList>
            <person name="Park W."/>
            <person name="Park C."/>
        </authorList>
    </citation>
    <scope>NUCLEOTIDE SEQUENCE [LARGE SCALE GENOMIC DNA]</scope>
    <source>
        <strain evidence="2 3">MA1002-m5</strain>
    </source>
</reference>
<dbReference type="Proteomes" id="UP000536909">
    <property type="component" value="Unassembled WGS sequence"/>
</dbReference>
<organism evidence="2 3">
    <name type="scientific">Deinococcus metallilatus</name>
    <dbReference type="NCBI Taxonomy" id="1211322"/>
    <lineage>
        <taxon>Bacteria</taxon>
        <taxon>Thermotogati</taxon>
        <taxon>Deinococcota</taxon>
        <taxon>Deinococci</taxon>
        <taxon>Deinococcales</taxon>
        <taxon>Deinococcaceae</taxon>
        <taxon>Deinococcus</taxon>
    </lineage>
</organism>
<dbReference type="Proteomes" id="UP000308000">
    <property type="component" value="Unassembled WGS sequence"/>
</dbReference>
<keyword evidence="4" id="KW-1185">Reference proteome</keyword>
<comment type="caution">
    <text evidence="2">The sequence shown here is derived from an EMBL/GenBank/DDBJ whole genome shotgun (WGS) entry which is preliminary data.</text>
</comment>
<evidence type="ECO:0008006" key="5">
    <source>
        <dbReference type="Google" id="ProtNLM"/>
    </source>
</evidence>
<dbReference type="EMBL" id="JACHFV010000004">
    <property type="protein sequence ID" value="MBB5294667.1"/>
    <property type="molecule type" value="Genomic_DNA"/>
</dbReference>
<dbReference type="AlphaFoldDB" id="A0AAJ5K0V6"/>
<dbReference type="SUPFAM" id="SSF55874">
    <property type="entry name" value="ATPase domain of HSP90 chaperone/DNA topoisomerase II/histidine kinase"/>
    <property type="match status" value="1"/>
</dbReference>
<evidence type="ECO:0000313" key="3">
    <source>
        <dbReference type="Proteomes" id="UP000308000"/>
    </source>
</evidence>
<evidence type="ECO:0000313" key="2">
    <source>
        <dbReference type="EMBL" id="TLK30083.1"/>
    </source>
</evidence>
<reference evidence="1 4" key="2">
    <citation type="submission" date="2020-08" db="EMBL/GenBank/DDBJ databases">
        <title>Genomic Encyclopedia of Type Strains, Phase IV (KMG-IV): sequencing the most valuable type-strain genomes for metagenomic binning, comparative biology and taxonomic classification.</title>
        <authorList>
            <person name="Goeker M."/>
        </authorList>
    </citation>
    <scope>NUCLEOTIDE SEQUENCE [LARGE SCALE GENOMIC DNA]</scope>
    <source>
        <strain evidence="1 4">DSM 105434</strain>
    </source>
</reference>
<dbReference type="Gene3D" id="3.30.565.10">
    <property type="entry name" value="Histidine kinase-like ATPase, C-terminal domain"/>
    <property type="match status" value="1"/>
</dbReference>
<sequence length="388" mass="42098">MTREVEIPPHPAGTLVALAGGGYTPHAAVADLIDNAIGGGAQTIRIHLDISDGGVLVIEDDGRGMTEEALTEAMRVSTGWGTERTAMDLGRFGTGMKAAALYLSGVGRFTVISAPGDGEGAAATMDLRRMEQQGRWVIEVERRAGLRRGSRVEIAGPVLPHTEGEASAALMALSGHLRTTFAEHLGRGLVIRLQGRPLTPWRLCSDDLPGVSRLSTRTMDAGRVRVTAFILPTHTDDPLIEGPLGRREHAGFHVHRSGRAITSGGWLGLNPGRRNAVARDRVRLLVEIGPELDEEWRVTLPKSGCTLPQRLRPRFRKLLDEVLLRAGRQRAVRSDVGGRRVRPGGDLWDGRGHILRDHPLVQKVLASSLDVHAVEQLLVTLEGEHRND</sequence>
<dbReference type="Pfam" id="PF13589">
    <property type="entry name" value="HATPase_c_3"/>
    <property type="match status" value="1"/>
</dbReference>
<dbReference type="EMBL" id="VBRC01000003">
    <property type="protein sequence ID" value="TLK30083.1"/>
    <property type="molecule type" value="Genomic_DNA"/>
</dbReference>
<dbReference type="InterPro" id="IPR036890">
    <property type="entry name" value="HATPase_C_sf"/>
</dbReference>
<protein>
    <recommendedName>
        <fullName evidence="5">ATP-binding protein</fullName>
    </recommendedName>
</protein>
<proteinExistence type="predicted"/>
<evidence type="ECO:0000313" key="1">
    <source>
        <dbReference type="EMBL" id="MBB5294667.1"/>
    </source>
</evidence>
<gene>
    <name evidence="2" type="ORF">FCS05_06015</name>
    <name evidence="1" type="ORF">HNQ10_001481</name>
</gene>